<dbReference type="InterPro" id="IPR036372">
    <property type="entry name" value="BEACH_dom_sf"/>
</dbReference>
<dbReference type="GO" id="GO:0008270">
    <property type="term" value="F:zinc ion binding"/>
    <property type="evidence" value="ECO:0007669"/>
    <property type="project" value="UniProtKB-KW"/>
</dbReference>
<dbReference type="InterPro" id="IPR019775">
    <property type="entry name" value="WD40_repeat_CS"/>
</dbReference>
<proteinExistence type="predicted"/>
<feature type="compositionally biased region" description="Basic and acidic residues" evidence="8">
    <location>
        <begin position="789"/>
        <end position="805"/>
    </location>
</feature>
<dbReference type="Gene3D" id="2.130.10.10">
    <property type="entry name" value="YVTN repeat-like/Quinoprotein amine dehydrogenase"/>
    <property type="match status" value="1"/>
</dbReference>
<dbReference type="InterPro" id="IPR000409">
    <property type="entry name" value="BEACH_dom"/>
</dbReference>
<evidence type="ECO:0000256" key="1">
    <source>
        <dbReference type="ARBA" id="ARBA00022574"/>
    </source>
</evidence>
<keyword evidence="3" id="KW-0677">Repeat</keyword>
<dbReference type="PROSITE" id="PS50178">
    <property type="entry name" value="ZF_FYVE"/>
    <property type="match status" value="1"/>
</dbReference>
<dbReference type="InterPro" id="IPR000306">
    <property type="entry name" value="Znf_FYVE"/>
</dbReference>
<dbReference type="PROSITE" id="PS50082">
    <property type="entry name" value="WD_REPEATS_2"/>
    <property type="match status" value="1"/>
</dbReference>
<dbReference type="PANTHER" id="PTHR46108">
    <property type="entry name" value="BLUE CHEESE"/>
    <property type="match status" value="1"/>
</dbReference>
<feature type="domain" description="BEACH-type PH" evidence="11">
    <location>
        <begin position="840"/>
        <end position="975"/>
    </location>
</feature>
<dbReference type="PROSITE" id="PS00678">
    <property type="entry name" value="WD_REPEATS_1"/>
    <property type="match status" value="1"/>
</dbReference>
<dbReference type="SUPFAM" id="SSF50729">
    <property type="entry name" value="PH domain-like"/>
    <property type="match status" value="1"/>
</dbReference>
<dbReference type="InterPro" id="IPR013083">
    <property type="entry name" value="Znf_RING/FYVE/PHD"/>
</dbReference>
<dbReference type="PANTHER" id="PTHR46108:SF4">
    <property type="entry name" value="BLUE CHEESE"/>
    <property type="match status" value="1"/>
</dbReference>
<dbReference type="InterPro" id="IPR001680">
    <property type="entry name" value="WD40_rpt"/>
</dbReference>
<dbReference type="InterPro" id="IPR011011">
    <property type="entry name" value="Znf_FYVE_PHD"/>
</dbReference>
<evidence type="ECO:0000256" key="3">
    <source>
        <dbReference type="ARBA" id="ARBA00022737"/>
    </source>
</evidence>
<evidence type="ECO:0000256" key="6">
    <source>
        <dbReference type="PROSITE-ProRule" id="PRU00091"/>
    </source>
</evidence>
<evidence type="ECO:0000256" key="5">
    <source>
        <dbReference type="ARBA" id="ARBA00022833"/>
    </source>
</evidence>
<gene>
    <name evidence="12" type="ORF">HK103_002516</name>
</gene>
<dbReference type="Proteomes" id="UP001210925">
    <property type="component" value="Unassembled WGS sequence"/>
</dbReference>
<dbReference type="SMART" id="SM00064">
    <property type="entry name" value="FYVE"/>
    <property type="match status" value="1"/>
</dbReference>
<dbReference type="InterPro" id="IPR017455">
    <property type="entry name" value="Znf_FYVE-rel"/>
</dbReference>
<dbReference type="SUPFAM" id="SSF57903">
    <property type="entry name" value="FYVE/PHD zinc finger"/>
    <property type="match status" value="1"/>
</dbReference>
<dbReference type="SUPFAM" id="SSF50978">
    <property type="entry name" value="WD40 repeat-like"/>
    <property type="match status" value="1"/>
</dbReference>
<evidence type="ECO:0000259" key="11">
    <source>
        <dbReference type="PROSITE" id="PS51783"/>
    </source>
</evidence>
<dbReference type="EMBL" id="JADGKB010000019">
    <property type="protein sequence ID" value="KAJ3259318.1"/>
    <property type="molecule type" value="Genomic_DNA"/>
</dbReference>
<name>A0AAD5Y6R9_9FUNG</name>
<organism evidence="12 13">
    <name type="scientific">Boothiomyces macroporosus</name>
    <dbReference type="NCBI Taxonomy" id="261099"/>
    <lineage>
        <taxon>Eukaryota</taxon>
        <taxon>Fungi</taxon>
        <taxon>Fungi incertae sedis</taxon>
        <taxon>Chytridiomycota</taxon>
        <taxon>Chytridiomycota incertae sedis</taxon>
        <taxon>Chytridiomycetes</taxon>
        <taxon>Rhizophydiales</taxon>
        <taxon>Terramycetaceae</taxon>
        <taxon>Boothiomyces</taxon>
    </lineage>
</organism>
<dbReference type="SMART" id="SM01026">
    <property type="entry name" value="Beach"/>
    <property type="match status" value="1"/>
</dbReference>
<dbReference type="FunFam" id="1.10.1540.10:FF:000002">
    <property type="entry name" value="WD repeat and FYVE domain containing 3"/>
    <property type="match status" value="1"/>
</dbReference>
<dbReference type="PROSITE" id="PS50197">
    <property type="entry name" value="BEACH"/>
    <property type="match status" value="1"/>
</dbReference>
<sequence length="1679" mass="191884">MYEELISIAHLDVIMNLVGRSLENSQDAVVNNPSALRHLVLDIDLWRTSIDVQKYYLNQLSDLIIHSTNKEKNISTLNRMAIIKRFLIMLNSQIIYTSLLPDLMQYLKIFTKYAWSPEIVKVLGTFILNTLPKENDYTELQRAQTSPQSLPHVVRTNKENDASTSNVLTIRNQLINMLLEITADTSEGIRYGEDIVSGLSTRWITYLLSPRLNPTTVVTSLRLFYQIWVTTDSPTSKFREALTILYKLLQNRYYLIELYIPLWAIFFQTEINGNWVINYEVPDLMAKFNPKSVRNVKFCSEILPTILCLTNTAIRNIVKTYNALDRTKSEHADQMERIEQLSMVVQTTLRFMMHMCQQFDQMKEEISKQEILSPLVGILFELIVTDSPVTLEQEKKASQLFKDAFALFRPPLDQQHNPMILKLETSNKLQKKADSAFNLVSDSDLKYFSTNYIANECEAIKENISGILEVIMSVSVDSILNSKSIAGLENILKTVPSSSYSSRIHFQEFILLCSMDYVNLRIQHRSTLLQDPKVLGNLGKFITLLVDSVYQGMFIQALNVLDFNITVCQLLLGNDEEPKKQDANMAEKNEELKLQFGEISKSWEEYQAMESRIALDGISILQKQREHAIKKILKKTDIDKHVYVRYLEKSKVSLNEIFKAEMEKKQKFRTDYALMQTSIEFEWKAMLEQLGREKAIMGQDHDENIRWKLGLYHITLDFTEAKARIRKKMRRNQDVFVAYQSKAEKPKPELPPLTIMDEPEPDDVNLTASSAISDMYSTDGELDAEEDETFPKNETEKDEVKKDLISSESLVPTNKEGEEEDWENVTMEETQNGKIQRLLQPGDHIVEIFNGARLIGLELIEGIILICKQYIYIVDNYYKMDDGEIVEVDDVPAEKRNIYHLMIIEPVRKKGEVQVTEKHKTHDCRECLYGDIKEVHKRLYLFRNVALEMFLTDGRTFFLTFWTTKARDSIYNRLIGKIQLNQTESVAGVTNATTSSVLPATIFGGGSPLNELTQKWINRDISNLAYLMHLNTLAGRSYNDLTQYPVFPWVLADYECEEIDLESSTSYRDLSLPMGGQSSFRAEQFAERFAIWDDSIPACHYGTHYSSSMIVCNFLIRIEPFTQQYLKLQGGHFDHPDRIFHSIPQSWLSASKLNTTDVRELIPEFYYLPQFLENLNNFNFGVKQTGDHIDNVILPKWAKNNPRMFIKIHRKALESEYVSNNLHKWIDLIFGYKQQGEEAAKALNVFHYLSYEGAVDIDKIEDPIEKQATISIIHNFGQTPRQLFKKPHPPRGNDPSEQLYRMEKNYTALIQSAAPLKDMNGCAPSDIKLYGGQILTTGASKVFIPPSYNRYIEWGNSDYSIRVVANDSPKPIIVFESLHVGQITHAVFVDQDTLVTGGEDTTVCVWSYINGKKPSMELAACLRGHKNKICTIAVSRSFSIIVSGSEDNTAIIWELNHHQYIQSLTGHNSPIRILSINENTGDIISCDGRVCKLWDVNGALILSKCISLESADSPLGDKALTCIPYEGKASENFDTDLIFSGHESGKIMIWRKDFVQGEWRLNLAHQLNYSNPVNYLYFPPLARLLISGDTHGLVYGWMLPDGSGTDIHFSASDSCYSCSAKFAVLGRKSNCKCCGGSLCSQCITSMDKNWRVCNKCSTKLNALSQEGKVLPAKLDSFFI</sequence>
<dbReference type="InterPro" id="IPR051944">
    <property type="entry name" value="BEACH_domain_protein"/>
</dbReference>
<evidence type="ECO:0000313" key="12">
    <source>
        <dbReference type="EMBL" id="KAJ3259318.1"/>
    </source>
</evidence>
<accession>A0AAD5Y6R9</accession>
<dbReference type="Gene3D" id="1.10.1540.10">
    <property type="entry name" value="BEACH domain"/>
    <property type="match status" value="1"/>
</dbReference>
<feature type="domain" description="FYVE-type" evidence="9">
    <location>
        <begin position="1609"/>
        <end position="1661"/>
    </location>
</feature>
<protein>
    <submittedName>
        <fullName evidence="12">Uncharacterized protein</fullName>
    </submittedName>
</protein>
<dbReference type="PROSITE" id="PS50294">
    <property type="entry name" value="WD_REPEATS_REGION"/>
    <property type="match status" value="1"/>
</dbReference>
<dbReference type="CDD" id="cd01201">
    <property type="entry name" value="PH_BEACH"/>
    <property type="match status" value="1"/>
</dbReference>
<dbReference type="Pfam" id="PF14844">
    <property type="entry name" value="PH_BEACH"/>
    <property type="match status" value="1"/>
</dbReference>
<dbReference type="CDD" id="cd06071">
    <property type="entry name" value="Beach"/>
    <property type="match status" value="1"/>
</dbReference>
<evidence type="ECO:0000259" key="10">
    <source>
        <dbReference type="PROSITE" id="PS50197"/>
    </source>
</evidence>
<dbReference type="InterPro" id="IPR036322">
    <property type="entry name" value="WD40_repeat_dom_sf"/>
</dbReference>
<keyword evidence="5" id="KW-0862">Zinc</keyword>
<dbReference type="PROSITE" id="PS51783">
    <property type="entry name" value="PH_BEACH"/>
    <property type="match status" value="1"/>
</dbReference>
<evidence type="ECO:0000313" key="13">
    <source>
        <dbReference type="Proteomes" id="UP001210925"/>
    </source>
</evidence>
<dbReference type="InterPro" id="IPR023362">
    <property type="entry name" value="PH-BEACH_dom"/>
</dbReference>
<dbReference type="Pfam" id="PF00400">
    <property type="entry name" value="WD40"/>
    <property type="match status" value="2"/>
</dbReference>
<dbReference type="Gene3D" id="3.30.40.10">
    <property type="entry name" value="Zinc/RING finger domain, C3HC4 (zinc finger)"/>
    <property type="match status" value="1"/>
</dbReference>
<dbReference type="CDD" id="cd00065">
    <property type="entry name" value="FYVE_like_SF"/>
    <property type="match status" value="1"/>
</dbReference>
<feature type="region of interest" description="Disordered" evidence="8">
    <location>
        <begin position="780"/>
        <end position="828"/>
    </location>
</feature>
<dbReference type="Gene3D" id="2.30.29.30">
    <property type="entry name" value="Pleckstrin-homology domain (PH domain)/Phosphotyrosine-binding domain (PTB)"/>
    <property type="match status" value="1"/>
</dbReference>
<evidence type="ECO:0000259" key="9">
    <source>
        <dbReference type="PROSITE" id="PS50178"/>
    </source>
</evidence>
<feature type="domain" description="BEACH" evidence="10">
    <location>
        <begin position="1001"/>
        <end position="1291"/>
    </location>
</feature>
<keyword evidence="4 6" id="KW-0863">Zinc-finger</keyword>
<feature type="repeat" description="WD" evidence="7">
    <location>
        <begin position="1422"/>
        <end position="1463"/>
    </location>
</feature>
<comment type="caution">
    <text evidence="12">The sequence shown here is derived from an EMBL/GenBank/DDBJ whole genome shotgun (WGS) entry which is preliminary data.</text>
</comment>
<dbReference type="Pfam" id="PF02138">
    <property type="entry name" value="Beach"/>
    <property type="match status" value="1"/>
</dbReference>
<evidence type="ECO:0000256" key="7">
    <source>
        <dbReference type="PROSITE-ProRule" id="PRU00221"/>
    </source>
</evidence>
<dbReference type="SUPFAM" id="SSF81837">
    <property type="entry name" value="BEACH domain"/>
    <property type="match status" value="1"/>
</dbReference>
<dbReference type="InterPro" id="IPR015943">
    <property type="entry name" value="WD40/YVTN_repeat-like_dom_sf"/>
</dbReference>
<dbReference type="SMART" id="SM00320">
    <property type="entry name" value="WD40"/>
    <property type="match status" value="4"/>
</dbReference>
<keyword evidence="2" id="KW-0479">Metal-binding</keyword>
<evidence type="ECO:0000256" key="2">
    <source>
        <dbReference type="ARBA" id="ARBA00022723"/>
    </source>
</evidence>
<keyword evidence="1 7" id="KW-0853">WD repeat</keyword>
<evidence type="ECO:0000256" key="4">
    <source>
        <dbReference type="ARBA" id="ARBA00022771"/>
    </source>
</evidence>
<keyword evidence="13" id="KW-1185">Reference proteome</keyword>
<dbReference type="InterPro" id="IPR011993">
    <property type="entry name" value="PH-like_dom_sf"/>
</dbReference>
<feature type="region of interest" description="Disordered" evidence="8">
    <location>
        <begin position="747"/>
        <end position="766"/>
    </location>
</feature>
<evidence type="ECO:0000256" key="8">
    <source>
        <dbReference type="SAM" id="MobiDB-lite"/>
    </source>
</evidence>
<reference evidence="12" key="1">
    <citation type="submission" date="2020-05" db="EMBL/GenBank/DDBJ databases">
        <title>Phylogenomic resolution of chytrid fungi.</title>
        <authorList>
            <person name="Stajich J.E."/>
            <person name="Amses K."/>
            <person name="Simmons R."/>
            <person name="Seto K."/>
            <person name="Myers J."/>
            <person name="Bonds A."/>
            <person name="Quandt C.A."/>
            <person name="Barry K."/>
            <person name="Liu P."/>
            <person name="Grigoriev I."/>
            <person name="Longcore J.E."/>
            <person name="James T.Y."/>
        </authorList>
    </citation>
    <scope>NUCLEOTIDE SEQUENCE</scope>
    <source>
        <strain evidence="12">PLAUS21</strain>
    </source>
</reference>